<dbReference type="Proteomes" id="UP001164743">
    <property type="component" value="Chromosome 4A"/>
</dbReference>
<sequence>MVAELDLGATEPAISVDMADTDQDAVDTTAVMVEVTEQGTVKLMVVRMVQVTAEVVAGLAWVY</sequence>
<organism evidence="1 2">
    <name type="scientific">Puccinia triticina</name>
    <dbReference type="NCBI Taxonomy" id="208348"/>
    <lineage>
        <taxon>Eukaryota</taxon>
        <taxon>Fungi</taxon>
        <taxon>Dikarya</taxon>
        <taxon>Basidiomycota</taxon>
        <taxon>Pucciniomycotina</taxon>
        <taxon>Pucciniomycetes</taxon>
        <taxon>Pucciniales</taxon>
        <taxon>Pucciniaceae</taxon>
        <taxon>Puccinia</taxon>
    </lineage>
</organism>
<name>A0ABY7CFS8_9BASI</name>
<accession>A0ABY7CFS8</accession>
<dbReference type="GeneID" id="77809330"/>
<dbReference type="EMBL" id="CP110424">
    <property type="protein sequence ID" value="WAQ84089.1"/>
    <property type="molecule type" value="Genomic_DNA"/>
</dbReference>
<keyword evidence="2" id="KW-1185">Reference proteome</keyword>
<gene>
    <name evidence="1" type="ORF">PtA15_4A540</name>
</gene>
<proteinExistence type="predicted"/>
<dbReference type="RefSeq" id="XP_053019644.1">
    <property type="nucleotide sequence ID" value="XM_053168435.1"/>
</dbReference>
<evidence type="ECO:0000313" key="2">
    <source>
        <dbReference type="Proteomes" id="UP001164743"/>
    </source>
</evidence>
<protein>
    <submittedName>
        <fullName evidence="1">Uncharacterized protein</fullName>
    </submittedName>
</protein>
<reference evidence="1" key="1">
    <citation type="submission" date="2022-10" db="EMBL/GenBank/DDBJ databases">
        <title>Puccinia triticina Genome sequencing and assembly.</title>
        <authorList>
            <person name="Li C."/>
        </authorList>
    </citation>
    <scope>NUCLEOTIDE SEQUENCE</scope>
    <source>
        <strain evidence="1">Pt15</strain>
    </source>
</reference>
<evidence type="ECO:0000313" key="1">
    <source>
        <dbReference type="EMBL" id="WAQ84089.1"/>
    </source>
</evidence>